<dbReference type="Gene3D" id="3.30.160.60">
    <property type="entry name" value="Classic Zinc Finger"/>
    <property type="match status" value="8"/>
</dbReference>
<dbReference type="PROSITE" id="PS50157">
    <property type="entry name" value="ZINC_FINGER_C2H2_2"/>
    <property type="match status" value="9"/>
</dbReference>
<proteinExistence type="predicted"/>
<feature type="domain" description="C2H2-type" evidence="11">
    <location>
        <begin position="560"/>
        <end position="588"/>
    </location>
</feature>
<feature type="domain" description="C2H2-type" evidence="11">
    <location>
        <begin position="504"/>
        <end position="532"/>
    </location>
</feature>
<feature type="domain" description="C2H2-type" evidence="11">
    <location>
        <begin position="709"/>
        <end position="736"/>
    </location>
</feature>
<feature type="domain" description="C2H2-type" evidence="11">
    <location>
        <begin position="651"/>
        <end position="678"/>
    </location>
</feature>
<evidence type="ECO:0000313" key="13">
    <source>
        <dbReference type="Proteomes" id="UP001153292"/>
    </source>
</evidence>
<keyword evidence="9" id="KW-0539">Nucleus</keyword>
<accession>A0ABN8BBU4</accession>
<reference evidence="12" key="1">
    <citation type="submission" date="2021-12" db="EMBL/GenBank/DDBJ databases">
        <authorList>
            <person name="King R."/>
        </authorList>
    </citation>
    <scope>NUCLEOTIDE SEQUENCE</scope>
</reference>
<keyword evidence="2" id="KW-0479">Metal-binding</keyword>
<feature type="domain" description="C2H2-type" evidence="11">
    <location>
        <begin position="860"/>
        <end position="888"/>
    </location>
</feature>
<dbReference type="PANTHER" id="PTHR24384">
    <property type="entry name" value="FINGER PUTATIVE TRANSCRIPTION FACTOR FAMILY-RELATED"/>
    <property type="match status" value="1"/>
</dbReference>
<dbReference type="InterPro" id="IPR036236">
    <property type="entry name" value="Znf_C2H2_sf"/>
</dbReference>
<keyword evidence="13" id="KW-1185">Reference proteome</keyword>
<evidence type="ECO:0000256" key="10">
    <source>
        <dbReference type="PROSITE-ProRule" id="PRU00042"/>
    </source>
</evidence>
<dbReference type="SMART" id="SM00355">
    <property type="entry name" value="ZnF_C2H2"/>
    <property type="match status" value="18"/>
</dbReference>
<dbReference type="PANTHER" id="PTHR24384:SF189">
    <property type="entry name" value="C2H2-TYPE DOMAIN-CONTAINING PROTEIN-RELATED"/>
    <property type="match status" value="1"/>
</dbReference>
<evidence type="ECO:0000259" key="11">
    <source>
        <dbReference type="PROSITE" id="PS50157"/>
    </source>
</evidence>
<dbReference type="SUPFAM" id="SSF57667">
    <property type="entry name" value="beta-beta-alpha zinc fingers"/>
    <property type="match status" value="6"/>
</dbReference>
<dbReference type="PROSITE" id="PS00028">
    <property type="entry name" value="ZINC_FINGER_C2H2_1"/>
    <property type="match status" value="11"/>
</dbReference>
<evidence type="ECO:0000256" key="7">
    <source>
        <dbReference type="ARBA" id="ARBA00023125"/>
    </source>
</evidence>
<keyword evidence="3" id="KW-0677">Repeat</keyword>
<comment type="subcellular location">
    <subcellularLocation>
        <location evidence="1">Nucleus</location>
    </subcellularLocation>
</comment>
<evidence type="ECO:0000256" key="1">
    <source>
        <dbReference type="ARBA" id="ARBA00004123"/>
    </source>
</evidence>
<evidence type="ECO:0000256" key="2">
    <source>
        <dbReference type="ARBA" id="ARBA00022723"/>
    </source>
</evidence>
<sequence>MNMKVTEGMNYEVRSNIQNLKQKLTNIFKLTKFCGICLDDDNNFWEIDTEFNIAVDQQTQKLLLKDIIKYILNSAGDQVLASCHICSNCTEKSIQAYLFIYNAKNVSQTIHKCVNELYSKTVDVDDQIKQIDTGYENTNVVIVLEQDYEMCQYTDIGTEIKETPNLINEDKDLITILNENSNQNGLENFETDETIQKEKVVVETIQPTIADINCVAEEEDFMKEVQTHKEILSEKNHFDNTKNIIDISNLTMSSQLSNENIDDKNCIEIMFVDEELNIHMPEYHSDLEDNRKDSIVISAPIKKKRLAIPSLTYKCKKCKEIIPSYKGWKEHEKICQKLQVSNKHTFRCKMCNELFISQSKLLKHYKTHSRVRCKVCQFIVPQEDLTEHMKINHEDYIHPCKLCKYFAFNADALKAHMKKNHSGSKCALCYKNVSEADLKLHKCRFNCLECLDNVCIHYKYLVSFRDQILNNFTKIKCVDCDYICTRREALLSHANREHLDHHPFTCAHCSQQFYSRTILRHHLNQFHKESNICEYCDQEFSTTSTLNNHKETCQNIQRHHKCDQCISSFETLVELANHVKLRHAGGSSNCNLCKKQYLSNTKLQEHIFRVHSGLQMKRKRSILVCPICELKCDSKKQLLDHIKIHGPNSRLPCKDCNEDFDSIKKLHAHMRIHYDDVIQCMECKKVLTATFFPHHMVYCKPGRDDKDVYTCETCGKTYNSEIQLKIHHKTHMEKIPCPICQKPTKPVYMKNHIKFMHVQPRKSKKVPKTKSKYYIKCDWCEHLVSRHGELETHVNRFHLKIKPYQCHYCTKSFCGKERLRDHLITHTTAKNCYCSVCNKKFENKTCLKLHMRRHTGYSPYACEMCGEKFRTSSMMNTHKIKKHSERSVACPLCESMFYLTREMRSHFKKVHWKQKGKKFDPRDVKELSPAFYHLFEDGRLPKVEGEDLNISSKCNEKFS</sequence>
<dbReference type="Proteomes" id="UP001153292">
    <property type="component" value="Chromosome 25"/>
</dbReference>
<feature type="domain" description="C2H2-type" evidence="11">
    <location>
        <begin position="346"/>
        <end position="373"/>
    </location>
</feature>
<dbReference type="Pfam" id="PF00096">
    <property type="entry name" value="zf-C2H2"/>
    <property type="match status" value="5"/>
</dbReference>
<evidence type="ECO:0000256" key="4">
    <source>
        <dbReference type="ARBA" id="ARBA00022771"/>
    </source>
</evidence>
<keyword evidence="4 10" id="KW-0863">Zinc-finger</keyword>
<keyword evidence="6" id="KW-0805">Transcription regulation</keyword>
<keyword evidence="5" id="KW-0862">Zinc</keyword>
<gene>
    <name evidence="12" type="ORF">CHILSU_LOCUS6988</name>
</gene>
<name>A0ABN8BBU4_CHISP</name>
<feature type="domain" description="C2H2-type" evidence="11">
    <location>
        <begin position="832"/>
        <end position="859"/>
    </location>
</feature>
<dbReference type="InterPro" id="IPR050752">
    <property type="entry name" value="C2H2-ZF_domain"/>
</dbReference>
<keyword evidence="7" id="KW-0238">DNA-binding</keyword>
<evidence type="ECO:0000256" key="8">
    <source>
        <dbReference type="ARBA" id="ARBA00023163"/>
    </source>
</evidence>
<keyword evidence="8" id="KW-0804">Transcription</keyword>
<evidence type="ECO:0000256" key="3">
    <source>
        <dbReference type="ARBA" id="ARBA00022737"/>
    </source>
</evidence>
<evidence type="ECO:0000313" key="12">
    <source>
        <dbReference type="EMBL" id="CAH0403706.1"/>
    </source>
</evidence>
<feature type="domain" description="C2H2-type" evidence="11">
    <location>
        <begin position="804"/>
        <end position="831"/>
    </location>
</feature>
<protein>
    <recommendedName>
        <fullName evidence="11">C2H2-type domain-containing protein</fullName>
    </recommendedName>
</protein>
<evidence type="ECO:0000256" key="9">
    <source>
        <dbReference type="ARBA" id="ARBA00023242"/>
    </source>
</evidence>
<evidence type="ECO:0000256" key="5">
    <source>
        <dbReference type="ARBA" id="ARBA00022833"/>
    </source>
</evidence>
<organism evidence="12 13">
    <name type="scientific">Chilo suppressalis</name>
    <name type="common">Asiatic rice borer moth</name>
    <dbReference type="NCBI Taxonomy" id="168631"/>
    <lineage>
        <taxon>Eukaryota</taxon>
        <taxon>Metazoa</taxon>
        <taxon>Ecdysozoa</taxon>
        <taxon>Arthropoda</taxon>
        <taxon>Hexapoda</taxon>
        <taxon>Insecta</taxon>
        <taxon>Pterygota</taxon>
        <taxon>Neoptera</taxon>
        <taxon>Endopterygota</taxon>
        <taxon>Lepidoptera</taxon>
        <taxon>Glossata</taxon>
        <taxon>Ditrysia</taxon>
        <taxon>Pyraloidea</taxon>
        <taxon>Crambidae</taxon>
        <taxon>Crambinae</taxon>
        <taxon>Chilo</taxon>
    </lineage>
</organism>
<dbReference type="InterPro" id="IPR013087">
    <property type="entry name" value="Znf_C2H2_type"/>
</dbReference>
<feature type="domain" description="C2H2-type" evidence="11">
    <location>
        <begin position="588"/>
        <end position="616"/>
    </location>
</feature>
<evidence type="ECO:0000256" key="6">
    <source>
        <dbReference type="ARBA" id="ARBA00023015"/>
    </source>
</evidence>
<dbReference type="EMBL" id="OU963918">
    <property type="protein sequence ID" value="CAH0403706.1"/>
    <property type="molecule type" value="Genomic_DNA"/>
</dbReference>